<feature type="transmembrane region" description="Helical" evidence="6">
    <location>
        <begin position="220"/>
        <end position="245"/>
    </location>
</feature>
<gene>
    <name evidence="8" type="ORF">BJ960_002467</name>
</gene>
<feature type="transmembrane region" description="Helical" evidence="6">
    <location>
        <begin position="282"/>
        <end position="299"/>
    </location>
</feature>
<dbReference type="AlphaFoldDB" id="A0A852RHI6"/>
<dbReference type="RefSeq" id="WP_185987510.1">
    <property type="nucleotide sequence ID" value="NZ_BAAALZ010000001.1"/>
</dbReference>
<reference evidence="8 9" key="1">
    <citation type="submission" date="2020-07" db="EMBL/GenBank/DDBJ databases">
        <title>Sequencing the genomes of 1000 actinobacteria strains.</title>
        <authorList>
            <person name="Klenk H.-P."/>
        </authorList>
    </citation>
    <scope>NUCLEOTIDE SEQUENCE [LARGE SCALE GENOMIC DNA]</scope>
    <source>
        <strain evidence="8 9">DSM 17380</strain>
    </source>
</reference>
<feature type="transmembrane region" description="Helical" evidence="6">
    <location>
        <begin position="21"/>
        <end position="41"/>
    </location>
</feature>
<evidence type="ECO:0000256" key="3">
    <source>
        <dbReference type="ARBA" id="ARBA00022692"/>
    </source>
</evidence>
<feature type="transmembrane region" description="Helical" evidence="6">
    <location>
        <begin position="193"/>
        <end position="214"/>
    </location>
</feature>
<keyword evidence="3 6" id="KW-0812">Transmembrane</keyword>
<evidence type="ECO:0000313" key="9">
    <source>
        <dbReference type="Proteomes" id="UP000586095"/>
    </source>
</evidence>
<comment type="caution">
    <text evidence="8">The sequence shown here is derived from an EMBL/GenBank/DDBJ whole genome shotgun (WGS) entry which is preliminary data.</text>
</comment>
<evidence type="ECO:0000259" key="7">
    <source>
        <dbReference type="Pfam" id="PF02687"/>
    </source>
</evidence>
<evidence type="ECO:0000256" key="4">
    <source>
        <dbReference type="ARBA" id="ARBA00022989"/>
    </source>
</evidence>
<feature type="transmembrane region" description="Helical" evidence="6">
    <location>
        <begin position="410"/>
        <end position="431"/>
    </location>
</feature>
<evidence type="ECO:0000256" key="6">
    <source>
        <dbReference type="SAM" id="Phobius"/>
    </source>
</evidence>
<feature type="transmembrane region" description="Helical" evidence="6">
    <location>
        <begin position="381"/>
        <end position="404"/>
    </location>
</feature>
<feature type="transmembrane region" description="Helical" evidence="6">
    <location>
        <begin position="325"/>
        <end position="343"/>
    </location>
</feature>
<evidence type="ECO:0000313" key="8">
    <source>
        <dbReference type="EMBL" id="NYD27664.1"/>
    </source>
</evidence>
<keyword evidence="4 6" id="KW-1133">Transmembrane helix</keyword>
<keyword evidence="2" id="KW-1003">Cell membrane</keyword>
<evidence type="ECO:0000256" key="5">
    <source>
        <dbReference type="ARBA" id="ARBA00023136"/>
    </source>
</evidence>
<name>A0A852RHI6_9MICO</name>
<feature type="transmembrane region" description="Helical" evidence="6">
    <location>
        <begin position="150"/>
        <end position="172"/>
    </location>
</feature>
<feature type="transmembrane region" description="Helical" evidence="6">
    <location>
        <begin position="53"/>
        <end position="74"/>
    </location>
</feature>
<comment type="subcellular location">
    <subcellularLocation>
        <location evidence="1">Cell membrane</location>
        <topology evidence="1">Multi-pass membrane protein</topology>
    </subcellularLocation>
</comment>
<dbReference type="GO" id="GO:0005886">
    <property type="term" value="C:plasma membrane"/>
    <property type="evidence" value="ECO:0007669"/>
    <property type="project" value="UniProtKB-SubCell"/>
</dbReference>
<organism evidence="8 9">
    <name type="scientific">Leucobacter aridicollis</name>
    <dbReference type="NCBI Taxonomy" id="283878"/>
    <lineage>
        <taxon>Bacteria</taxon>
        <taxon>Bacillati</taxon>
        <taxon>Actinomycetota</taxon>
        <taxon>Actinomycetes</taxon>
        <taxon>Micrococcales</taxon>
        <taxon>Microbacteriaceae</taxon>
        <taxon>Leucobacter</taxon>
    </lineage>
</organism>
<dbReference type="EMBL" id="JACCBD010000001">
    <property type="protein sequence ID" value="NYD27664.1"/>
    <property type="molecule type" value="Genomic_DNA"/>
</dbReference>
<protein>
    <submittedName>
        <fullName evidence="8">Putative membrane protein</fullName>
    </submittedName>
</protein>
<dbReference type="Proteomes" id="UP000586095">
    <property type="component" value="Unassembled WGS sequence"/>
</dbReference>
<dbReference type="Pfam" id="PF02687">
    <property type="entry name" value="FtsX"/>
    <property type="match status" value="1"/>
</dbReference>
<keyword evidence="9" id="KW-1185">Reference proteome</keyword>
<evidence type="ECO:0000256" key="1">
    <source>
        <dbReference type="ARBA" id="ARBA00004651"/>
    </source>
</evidence>
<accession>A0A852RHI6</accession>
<evidence type="ECO:0000256" key="2">
    <source>
        <dbReference type="ARBA" id="ARBA00022475"/>
    </source>
</evidence>
<proteinExistence type="predicted"/>
<sequence length="447" mass="45529">MTAHAFLILARPAGKSGTIAAMQLAAAALTTILTFAVALLARAYWSVPSPEPGYPILAVGLAGALLVPLITLGGSTARLAARSRDDRLATLRLLGASAGTVRRLAVAEATLMAAAGVAAGTGLSVALPAALGGLTVHGSPFREASYHLPWWVTAALPPALIAVAAMSALLGLRRVTLSPLGVRTRQDAPRLSWLRAVAGVAVVVAAVVLVQISSPGWGTAALVAAFALTTLALMAVLGLVGPLAIGVTARVTAARTADASSLVAARGVADDPRAAWRSVSSLALASFVLLPAGSLLGYLDTISRSESRAIMTTDQLLLFADTRTMLLALTAVSFVVVSCQIAITQTAAILERRDLYIALDRLGMPRTALERARRVRVLRPALIAVGGSAAVASVVAAPLVLVAATVAPLFLVSAVAILGLGLLLVWIGVAATRPVLSRALTAPSRGE</sequence>
<feature type="transmembrane region" description="Helical" evidence="6">
    <location>
        <begin position="111"/>
        <end position="130"/>
    </location>
</feature>
<keyword evidence="5 6" id="KW-0472">Membrane</keyword>
<feature type="domain" description="ABC3 transporter permease C-terminal" evidence="7">
    <location>
        <begin position="75"/>
        <end position="175"/>
    </location>
</feature>
<dbReference type="InterPro" id="IPR003838">
    <property type="entry name" value="ABC3_permease_C"/>
</dbReference>